<organism evidence="11 12">
    <name type="scientific">Magnetococcus marinus (strain ATCC BAA-1437 / JCM 17883 / MC-1)</name>
    <dbReference type="NCBI Taxonomy" id="156889"/>
    <lineage>
        <taxon>Bacteria</taxon>
        <taxon>Pseudomonadati</taxon>
        <taxon>Pseudomonadota</taxon>
        <taxon>Magnetococcia</taxon>
        <taxon>Magnetococcales</taxon>
        <taxon>Magnetococcaceae</taxon>
        <taxon>Magnetococcus</taxon>
    </lineage>
</organism>
<evidence type="ECO:0000259" key="10">
    <source>
        <dbReference type="PROSITE" id="PS50111"/>
    </source>
</evidence>
<evidence type="ECO:0000256" key="6">
    <source>
        <dbReference type="ARBA" id="ARBA00023136"/>
    </source>
</evidence>
<keyword evidence="4 9" id="KW-0812">Transmembrane</keyword>
<dbReference type="GO" id="GO:0006935">
    <property type="term" value="P:chemotaxis"/>
    <property type="evidence" value="ECO:0007669"/>
    <property type="project" value="UniProtKB-KW"/>
</dbReference>
<keyword evidence="6 9" id="KW-0472">Membrane</keyword>
<dbReference type="Proteomes" id="UP000002586">
    <property type="component" value="Chromosome"/>
</dbReference>
<evidence type="ECO:0000256" key="8">
    <source>
        <dbReference type="PROSITE-ProRule" id="PRU00284"/>
    </source>
</evidence>
<dbReference type="Pfam" id="PF00015">
    <property type="entry name" value="MCPsignal"/>
    <property type="match status" value="1"/>
</dbReference>
<dbReference type="Pfam" id="PF17200">
    <property type="entry name" value="sCache_2"/>
    <property type="match status" value="1"/>
</dbReference>
<dbReference type="GO" id="GO:0007165">
    <property type="term" value="P:signal transduction"/>
    <property type="evidence" value="ECO:0007669"/>
    <property type="project" value="UniProtKB-KW"/>
</dbReference>
<feature type="domain" description="Methyl-accepting transducer" evidence="10">
    <location>
        <begin position="269"/>
        <end position="484"/>
    </location>
</feature>
<keyword evidence="3" id="KW-0145">Chemotaxis</keyword>
<sequence precursor="true">MLQRLRVRSLRFTVLAMAGLVVVVVVVFGLFAVAQLGTQQTMERQQGLKVLAAGLHGQLERIYTLERLGAYHRDEAQLLAREAVLAMALGEGRGLWLMDMKLHMVVDSSRPTWVGKDLGRVVDAQGKPFFRDLVGVVRGAGEGGVVYRWGEGAQERLVYVKGFKPWGWVIGVEVGLGDITVWGGGSGLVVGLGVLLLLVLWMIGSMGHLLRRQLGGEPEHVQRICRGVAKGDWGAVGGYIGESQGLGVVGELQRMQRRLMGVMARLQGGIEGVGGYGERLAQGCDALMGRTDEQVSTLHETVAAMGAMTHTIAQNSQHAQGAEGIARRAYEGAQSGGVAVQEAVEVMHHIAQKIGIIEEIARQTNLLALNAAIEAARAGEQGKGFAVVAAEVRKLAERSQLAAAEIGTLSGRTVGVVERAGGLIAALVPQIQQTADLVAEIARTSEEQSQGVGQVNEAVQQMEGGIDHNVVLLQQVSEMVTGLMGQVEQMERDLGVKHRGGRFGPQALGCKPYLP</sequence>
<dbReference type="InterPro" id="IPR033480">
    <property type="entry name" value="sCache_2"/>
</dbReference>
<accession>A0L3P0</accession>
<dbReference type="eggNOG" id="COG4564">
    <property type="taxonomic scope" value="Bacteria"/>
</dbReference>
<evidence type="ECO:0000256" key="1">
    <source>
        <dbReference type="ARBA" id="ARBA00004651"/>
    </source>
</evidence>
<keyword evidence="8" id="KW-0807">Transducer</keyword>
<dbReference type="InterPro" id="IPR004089">
    <property type="entry name" value="MCPsignal_dom"/>
</dbReference>
<dbReference type="PANTHER" id="PTHR43531">
    <property type="entry name" value="PROTEIN ICFG"/>
    <property type="match status" value="1"/>
</dbReference>
<dbReference type="SMART" id="SM00283">
    <property type="entry name" value="MA"/>
    <property type="match status" value="1"/>
</dbReference>
<dbReference type="OrthoDB" id="7168157at2"/>
<dbReference type="KEGG" id="mgm:Mmc1_0054"/>
<dbReference type="EMBL" id="CP000471">
    <property type="protein sequence ID" value="ABK42583.1"/>
    <property type="molecule type" value="Genomic_DNA"/>
</dbReference>
<proteinExistence type="inferred from homology"/>
<dbReference type="SMART" id="SM01049">
    <property type="entry name" value="Cache_2"/>
    <property type="match status" value="1"/>
</dbReference>
<dbReference type="GO" id="GO:0004888">
    <property type="term" value="F:transmembrane signaling receptor activity"/>
    <property type="evidence" value="ECO:0007669"/>
    <property type="project" value="InterPro"/>
</dbReference>
<reference evidence="11 12" key="2">
    <citation type="journal article" date="2012" name="Int. J. Syst. Evol. Microbiol.">
        <title>Magnetococcus marinus gen. nov., sp. nov., a marine, magnetotactic bacterium that represents a novel lineage (Magnetococcaceae fam. nov.; Magnetococcales ord. nov.) at the base of the Alphaproteobacteria.</title>
        <authorList>
            <person name="Bazylinski D.A."/>
            <person name="Williams T.J."/>
            <person name="Lefevre C.T."/>
            <person name="Berg R.J."/>
            <person name="Zhang C.L."/>
            <person name="Bowser S.S."/>
            <person name="Dean A.J."/>
            <person name="Beveridge T.J."/>
        </authorList>
    </citation>
    <scope>NUCLEOTIDE SEQUENCE [LARGE SCALE GENOMIC DNA]</scope>
    <source>
        <strain evidence="12">ATCC BAA-1437 / JCM 17883 / MC-1</strain>
    </source>
</reference>
<name>A0L3P0_MAGMM</name>
<dbReference type="GO" id="GO:0005886">
    <property type="term" value="C:plasma membrane"/>
    <property type="evidence" value="ECO:0007669"/>
    <property type="project" value="UniProtKB-SubCell"/>
</dbReference>
<dbReference type="InterPro" id="IPR051310">
    <property type="entry name" value="MCP_chemotaxis"/>
</dbReference>
<dbReference type="SUPFAM" id="SSF58104">
    <property type="entry name" value="Methyl-accepting chemotaxis protein (MCP) signaling domain"/>
    <property type="match status" value="1"/>
</dbReference>
<feature type="transmembrane region" description="Helical" evidence="9">
    <location>
        <begin position="12"/>
        <end position="34"/>
    </location>
</feature>
<dbReference type="STRING" id="156889.Mmc1_0054"/>
<reference evidence="12" key="1">
    <citation type="journal article" date="2009" name="Appl. Environ. Microbiol.">
        <title>Complete genome sequence of the chemolithoautotrophic marine magnetotactic coccus strain MC-1.</title>
        <authorList>
            <person name="Schubbe S."/>
            <person name="Williams T.J."/>
            <person name="Xie G."/>
            <person name="Kiss H.E."/>
            <person name="Brettin T.S."/>
            <person name="Martinez D."/>
            <person name="Ross C.A."/>
            <person name="Schuler D."/>
            <person name="Cox B.L."/>
            <person name="Nealson K.H."/>
            <person name="Bazylinski D.A."/>
        </authorList>
    </citation>
    <scope>NUCLEOTIDE SEQUENCE [LARGE SCALE GENOMIC DNA]</scope>
    <source>
        <strain evidence="12">ATCC BAA-1437 / JCM 17883 / MC-1</strain>
    </source>
</reference>
<evidence type="ECO:0000256" key="4">
    <source>
        <dbReference type="ARBA" id="ARBA00022692"/>
    </source>
</evidence>
<dbReference type="AlphaFoldDB" id="A0L3P0"/>
<keyword evidence="12" id="KW-1185">Reference proteome</keyword>
<evidence type="ECO:0000256" key="3">
    <source>
        <dbReference type="ARBA" id="ARBA00022500"/>
    </source>
</evidence>
<dbReference type="CDD" id="cd11386">
    <property type="entry name" value="MCP_signal"/>
    <property type="match status" value="1"/>
</dbReference>
<dbReference type="HOGENOM" id="CLU_000445_107_21_5"/>
<protein>
    <submittedName>
        <fullName evidence="11">Methyl-accepting chemotaxis sensory transducer</fullName>
    </submittedName>
</protein>
<feature type="transmembrane region" description="Helical" evidence="9">
    <location>
        <begin position="179"/>
        <end position="203"/>
    </location>
</feature>
<comment type="similarity">
    <text evidence="7">Belongs to the methyl-accepting chemotaxis (MCP) protein family.</text>
</comment>
<evidence type="ECO:0000313" key="12">
    <source>
        <dbReference type="Proteomes" id="UP000002586"/>
    </source>
</evidence>
<dbReference type="PANTHER" id="PTHR43531:SF11">
    <property type="entry name" value="METHYL-ACCEPTING CHEMOTAXIS PROTEIN 3"/>
    <property type="match status" value="1"/>
</dbReference>
<evidence type="ECO:0000256" key="5">
    <source>
        <dbReference type="ARBA" id="ARBA00022989"/>
    </source>
</evidence>
<comment type="subcellular location">
    <subcellularLocation>
        <location evidence="1">Cell membrane</location>
        <topology evidence="1">Multi-pass membrane protein</topology>
    </subcellularLocation>
</comment>
<dbReference type="PRINTS" id="PR00260">
    <property type="entry name" value="CHEMTRNSDUCR"/>
</dbReference>
<dbReference type="InterPro" id="IPR004090">
    <property type="entry name" value="Chemotax_Me-accpt_rcpt"/>
</dbReference>
<keyword evidence="5 9" id="KW-1133">Transmembrane helix</keyword>
<evidence type="ECO:0000256" key="7">
    <source>
        <dbReference type="ARBA" id="ARBA00029447"/>
    </source>
</evidence>
<gene>
    <name evidence="11" type="ordered locus">Mmc1_0054</name>
</gene>
<dbReference type="RefSeq" id="WP_011711757.1">
    <property type="nucleotide sequence ID" value="NC_008576.1"/>
</dbReference>
<dbReference type="Gene3D" id="3.30.450.20">
    <property type="entry name" value="PAS domain"/>
    <property type="match status" value="1"/>
</dbReference>
<dbReference type="PROSITE" id="PS50111">
    <property type="entry name" value="CHEMOTAXIS_TRANSDUC_2"/>
    <property type="match status" value="1"/>
</dbReference>
<dbReference type="eggNOG" id="COG0840">
    <property type="taxonomic scope" value="Bacteria"/>
</dbReference>
<keyword evidence="2" id="KW-1003">Cell membrane</keyword>
<evidence type="ECO:0000256" key="2">
    <source>
        <dbReference type="ARBA" id="ARBA00022475"/>
    </source>
</evidence>
<dbReference type="Gene3D" id="1.10.287.950">
    <property type="entry name" value="Methyl-accepting chemotaxis protein"/>
    <property type="match status" value="1"/>
</dbReference>
<evidence type="ECO:0000313" key="11">
    <source>
        <dbReference type="EMBL" id="ABK42583.1"/>
    </source>
</evidence>
<evidence type="ECO:0000256" key="9">
    <source>
        <dbReference type="SAM" id="Phobius"/>
    </source>
</evidence>